<evidence type="ECO:0000313" key="8">
    <source>
        <dbReference type="Proteomes" id="UP000259683"/>
    </source>
</evidence>
<evidence type="ECO:0000256" key="2">
    <source>
        <dbReference type="ARBA" id="ARBA00022448"/>
    </source>
</evidence>
<protein>
    <submittedName>
        <fullName evidence="7">Ribosyl nicotinamide transporter, PnuC-like</fullName>
    </submittedName>
</protein>
<reference evidence="7" key="1">
    <citation type="submission" date="2018-07" db="EMBL/GenBank/DDBJ databases">
        <authorList>
            <person name="Wilson K.M."/>
            <person name="Ely B."/>
        </authorList>
    </citation>
    <scope>NUCLEOTIDE SEQUENCE</scope>
</reference>
<evidence type="ECO:0000256" key="5">
    <source>
        <dbReference type="ARBA" id="ARBA00022989"/>
    </source>
</evidence>
<name>A0A385EGB2_9CAUD</name>
<proteinExistence type="predicted"/>
<keyword evidence="2" id="KW-0813">Transport</keyword>
<dbReference type="GO" id="GO:0034257">
    <property type="term" value="F:nicotinamide riboside transmembrane transporter activity"/>
    <property type="evidence" value="ECO:0007669"/>
    <property type="project" value="InterPro"/>
</dbReference>
<dbReference type="Pfam" id="PF04973">
    <property type="entry name" value="NMN_transporter"/>
    <property type="match status" value="1"/>
</dbReference>
<evidence type="ECO:0000256" key="6">
    <source>
        <dbReference type="ARBA" id="ARBA00023136"/>
    </source>
</evidence>
<evidence type="ECO:0000256" key="1">
    <source>
        <dbReference type="ARBA" id="ARBA00004651"/>
    </source>
</evidence>
<dbReference type="NCBIfam" id="TIGR01528">
    <property type="entry name" value="NMN_trans_PnuC"/>
    <property type="match status" value="1"/>
</dbReference>
<evidence type="ECO:0000256" key="3">
    <source>
        <dbReference type="ARBA" id="ARBA00022475"/>
    </source>
</evidence>
<evidence type="ECO:0000313" key="7">
    <source>
        <dbReference type="EMBL" id="AXQ69927.1"/>
    </source>
</evidence>
<keyword evidence="4" id="KW-0812">Transmembrane</keyword>
<reference evidence="7" key="2">
    <citation type="submission" date="2021-07" db="EMBL/GenBank/DDBJ databases">
        <title>Giant CbK-like Caulobacter bacteriophages have genetically divergent genomes.</title>
        <authorList>
            <person name="Wilson K."/>
            <person name="Ely B."/>
        </authorList>
    </citation>
    <scope>NUCLEOTIDE SEQUENCE</scope>
</reference>
<dbReference type="EMBL" id="MH588547">
    <property type="protein sequence ID" value="AXQ69927.1"/>
    <property type="molecule type" value="Genomic_DNA"/>
</dbReference>
<keyword evidence="8" id="KW-1185">Reference proteome</keyword>
<organism evidence="7 8">
    <name type="scientific">Caulobacter phage CcrSC</name>
    <dbReference type="NCBI Taxonomy" id="2283272"/>
    <lineage>
        <taxon>Viruses</taxon>
        <taxon>Duplodnaviria</taxon>
        <taxon>Heunggongvirae</taxon>
        <taxon>Uroviricota</taxon>
        <taxon>Caudoviricetes</taxon>
        <taxon>Jeanschmidtviridae</taxon>
        <taxon>Bertelyvirus</taxon>
        <taxon>Bertelyvirus SC</taxon>
    </lineage>
</organism>
<keyword evidence="5" id="KW-1133">Transmembrane helix</keyword>
<evidence type="ECO:0000256" key="4">
    <source>
        <dbReference type="ARBA" id="ARBA00022692"/>
    </source>
</evidence>
<dbReference type="GO" id="GO:0005886">
    <property type="term" value="C:plasma membrane"/>
    <property type="evidence" value="ECO:0007669"/>
    <property type="project" value="UniProtKB-SubCell"/>
</dbReference>
<accession>A0A385EGB2</accession>
<sequence>MSLLEILATAVTVACVLLAVKRSTWQYPVGIIGTILFFFVFWGAKLYASAALQVFFTFVQVYGWWYWTRGDRGKAPPITTFPRDILAAVIVGGVLLAFALSAILNQFVTPKVLFWDTAIFGLSMAAQFLLDRKKIENWIVWGAVNAISVIVYSNQGLKVAAILYAALFVNVFWGYYEWAKAKRAQKIVWDAEARKYPPAPQHEPQTGDLLP</sequence>
<keyword evidence="3" id="KW-1003">Cell membrane</keyword>
<gene>
    <name evidence="7" type="ORF">CcrSC_gp345</name>
</gene>
<dbReference type="Proteomes" id="UP000259683">
    <property type="component" value="Segment"/>
</dbReference>
<keyword evidence="6" id="KW-0472">Membrane</keyword>
<dbReference type="PANTHER" id="PTHR36122:SF2">
    <property type="entry name" value="NICOTINAMIDE RIBOSIDE TRANSPORTER PNUC"/>
    <property type="match status" value="1"/>
</dbReference>
<comment type="subcellular location">
    <subcellularLocation>
        <location evidence="1">Cell membrane</location>
        <topology evidence="1">Multi-pass membrane protein</topology>
    </subcellularLocation>
</comment>
<dbReference type="InterPro" id="IPR006419">
    <property type="entry name" value="NMN_transpt_PnuC"/>
</dbReference>
<dbReference type="PANTHER" id="PTHR36122">
    <property type="entry name" value="NICOTINAMIDE RIBOSIDE TRANSPORTER PNUC"/>
    <property type="match status" value="1"/>
</dbReference>